<dbReference type="SUPFAM" id="SSF109604">
    <property type="entry name" value="HD-domain/PDEase-like"/>
    <property type="match status" value="1"/>
</dbReference>
<organism evidence="1 2">
    <name type="scientific">Phyllobacterium myrsinacearum</name>
    <dbReference type="NCBI Taxonomy" id="28101"/>
    <lineage>
        <taxon>Bacteria</taxon>
        <taxon>Pseudomonadati</taxon>
        <taxon>Pseudomonadota</taxon>
        <taxon>Alphaproteobacteria</taxon>
        <taxon>Hyphomicrobiales</taxon>
        <taxon>Phyllobacteriaceae</taxon>
        <taxon>Phyllobacterium</taxon>
    </lineage>
</organism>
<dbReference type="EMBL" id="JACGXN010000016">
    <property type="protein sequence ID" value="MBA8881631.1"/>
    <property type="molecule type" value="Genomic_DNA"/>
</dbReference>
<evidence type="ECO:0000313" key="1">
    <source>
        <dbReference type="EMBL" id="MBA8881631.1"/>
    </source>
</evidence>
<keyword evidence="2" id="KW-1185">Reference proteome</keyword>
<comment type="caution">
    <text evidence="1">The sequence shown here is derived from an EMBL/GenBank/DDBJ whole genome shotgun (WGS) entry which is preliminary data.</text>
</comment>
<dbReference type="RefSeq" id="WP_182552195.1">
    <property type="nucleotide sequence ID" value="NZ_JACGXN010000016.1"/>
</dbReference>
<evidence type="ECO:0008006" key="3">
    <source>
        <dbReference type="Google" id="ProtNLM"/>
    </source>
</evidence>
<sequence>MTIVHKHTSINGPKETVTVRRHTDFSTNDGTEFFQVEVPARKGRYMHTSNGRKYYPLDPRPDEVDPQVVAHHLATRCRYNGATQHPIFRTKIFYSVAEHSVYVSLYLEKELGLPQYALEGLFHDGSEAYNGDLIRPLKYDELFRAPFKIVEDLNEHAGAEALNLIYPYPKEIKIADEAVTAAEVIQIVPKDPTEEWGSGKLHDDTRVAPYEIKMMDPWEAKNFFLDRYEEVIAKRSKYRELPKRFTL</sequence>
<dbReference type="Gene3D" id="1.10.3210.10">
    <property type="entry name" value="Hypothetical protein af1432"/>
    <property type="match status" value="1"/>
</dbReference>
<gene>
    <name evidence="1" type="ORF">FHW16_005376</name>
</gene>
<protein>
    <recommendedName>
        <fullName evidence="3">Phosphohydrolase</fullName>
    </recommendedName>
</protein>
<dbReference type="AlphaFoldDB" id="A0A839ENG8"/>
<reference evidence="1 2" key="1">
    <citation type="submission" date="2020-07" db="EMBL/GenBank/DDBJ databases">
        <title>Genomic Encyclopedia of Type Strains, Phase IV (KMG-V): Genome sequencing to study the core and pangenomes of soil and plant-associated prokaryotes.</title>
        <authorList>
            <person name="Whitman W."/>
        </authorList>
    </citation>
    <scope>NUCLEOTIDE SEQUENCE [LARGE SCALE GENOMIC DNA]</scope>
    <source>
        <strain evidence="1 2">AN3</strain>
    </source>
</reference>
<name>A0A839ENG8_9HYPH</name>
<evidence type="ECO:0000313" key="2">
    <source>
        <dbReference type="Proteomes" id="UP000549052"/>
    </source>
</evidence>
<accession>A0A839ENG8</accession>
<proteinExistence type="predicted"/>
<dbReference type="Proteomes" id="UP000549052">
    <property type="component" value="Unassembled WGS sequence"/>
</dbReference>